<reference evidence="1" key="1">
    <citation type="submission" date="2020-11" db="EMBL/GenBank/DDBJ databases">
        <authorList>
            <person name="Tran Van P."/>
        </authorList>
    </citation>
    <scope>NUCLEOTIDE SEQUENCE</scope>
</reference>
<protein>
    <submittedName>
        <fullName evidence="1">Uncharacterized protein</fullName>
    </submittedName>
</protein>
<sequence length="35" mass="4000">MNSLTTSRLQDVKSLLSRETRFIMKGLCRADHFGS</sequence>
<gene>
    <name evidence="1" type="ORF">TCEB3V08_LOCUS12879</name>
</gene>
<organism evidence="1">
    <name type="scientific">Timema cristinae</name>
    <name type="common">Walking stick</name>
    <dbReference type="NCBI Taxonomy" id="61476"/>
    <lineage>
        <taxon>Eukaryota</taxon>
        <taxon>Metazoa</taxon>
        <taxon>Ecdysozoa</taxon>
        <taxon>Arthropoda</taxon>
        <taxon>Hexapoda</taxon>
        <taxon>Insecta</taxon>
        <taxon>Pterygota</taxon>
        <taxon>Neoptera</taxon>
        <taxon>Polyneoptera</taxon>
        <taxon>Phasmatodea</taxon>
        <taxon>Timematodea</taxon>
        <taxon>Timematoidea</taxon>
        <taxon>Timematidae</taxon>
        <taxon>Timema</taxon>
    </lineage>
</organism>
<dbReference type="AlphaFoldDB" id="A0A7R9HDH9"/>
<evidence type="ECO:0000313" key="1">
    <source>
        <dbReference type="EMBL" id="CAD7417092.1"/>
    </source>
</evidence>
<name>A0A7R9HDH9_TIMCR</name>
<accession>A0A7R9HDH9</accession>
<dbReference type="EMBL" id="OC329735">
    <property type="protein sequence ID" value="CAD7417092.1"/>
    <property type="molecule type" value="Genomic_DNA"/>
</dbReference>
<proteinExistence type="predicted"/>